<dbReference type="InterPro" id="IPR000531">
    <property type="entry name" value="Beta-barrel_TonB"/>
</dbReference>
<dbReference type="GO" id="GO:0044718">
    <property type="term" value="P:siderophore transmembrane transport"/>
    <property type="evidence" value="ECO:0007669"/>
    <property type="project" value="TreeGrafter"/>
</dbReference>
<dbReference type="RefSeq" id="WP_092283998.1">
    <property type="nucleotide sequence ID" value="NZ_LT629763.1"/>
</dbReference>
<proteinExistence type="inferred from homology"/>
<dbReference type="PANTHER" id="PTHR30069">
    <property type="entry name" value="TONB-DEPENDENT OUTER MEMBRANE RECEPTOR"/>
    <property type="match status" value="1"/>
</dbReference>
<evidence type="ECO:0000256" key="9">
    <source>
        <dbReference type="RuleBase" id="RU003357"/>
    </source>
</evidence>
<name>A0A1H1N2T3_9GAMM</name>
<dbReference type="InterPro" id="IPR036942">
    <property type="entry name" value="Beta-barrel_TonB_sf"/>
</dbReference>
<dbReference type="GO" id="GO:0009279">
    <property type="term" value="C:cell outer membrane"/>
    <property type="evidence" value="ECO:0007669"/>
    <property type="project" value="UniProtKB-SubCell"/>
</dbReference>
<dbReference type="Pfam" id="PF07715">
    <property type="entry name" value="Plug"/>
    <property type="match status" value="1"/>
</dbReference>
<evidence type="ECO:0000256" key="3">
    <source>
        <dbReference type="ARBA" id="ARBA00022452"/>
    </source>
</evidence>
<keyword evidence="10" id="KW-0732">Signal</keyword>
<dbReference type="PROSITE" id="PS52016">
    <property type="entry name" value="TONB_DEPENDENT_REC_3"/>
    <property type="match status" value="1"/>
</dbReference>
<accession>A0A1H1N2T3</accession>
<dbReference type="InterPro" id="IPR012910">
    <property type="entry name" value="Plug_dom"/>
</dbReference>
<feature type="domain" description="TonB-dependent receptor-like beta-barrel" evidence="11">
    <location>
        <begin position="395"/>
        <end position="695"/>
    </location>
</feature>
<evidence type="ECO:0000256" key="8">
    <source>
        <dbReference type="PROSITE-ProRule" id="PRU01360"/>
    </source>
</evidence>
<evidence type="ECO:0000256" key="5">
    <source>
        <dbReference type="ARBA" id="ARBA00023077"/>
    </source>
</evidence>
<protein>
    <submittedName>
        <fullName evidence="13">Iron complex outermembrane recepter protein</fullName>
    </submittedName>
</protein>
<evidence type="ECO:0000256" key="6">
    <source>
        <dbReference type="ARBA" id="ARBA00023136"/>
    </source>
</evidence>
<dbReference type="STRING" id="472181.SAMN05216271_0767"/>
<dbReference type="Gene3D" id="2.40.170.20">
    <property type="entry name" value="TonB-dependent receptor, beta-barrel domain"/>
    <property type="match status" value="1"/>
</dbReference>
<evidence type="ECO:0000259" key="11">
    <source>
        <dbReference type="Pfam" id="PF00593"/>
    </source>
</evidence>
<keyword evidence="3 8" id="KW-1134">Transmembrane beta strand</keyword>
<keyword evidence="4 8" id="KW-0812">Transmembrane</keyword>
<dbReference type="EMBL" id="LT629763">
    <property type="protein sequence ID" value="SDR93286.1"/>
    <property type="molecule type" value="Genomic_DNA"/>
</dbReference>
<dbReference type="InterPro" id="IPR037066">
    <property type="entry name" value="Plug_dom_sf"/>
</dbReference>
<reference evidence="14" key="1">
    <citation type="submission" date="2016-10" db="EMBL/GenBank/DDBJ databases">
        <authorList>
            <person name="Varghese N."/>
            <person name="Submissions S."/>
        </authorList>
    </citation>
    <scope>NUCLEOTIDE SEQUENCE [LARGE SCALE GENOMIC DNA]</scope>
    <source>
        <strain evidence="14">JCM 14963</strain>
    </source>
</reference>
<keyword evidence="6 8" id="KW-0472">Membrane</keyword>
<dbReference type="OrthoDB" id="9758929at2"/>
<sequence>MFTNRITALAGFAALSLPLTLQATTDPLLDDLELPTVLSATRLKQAPAEVPGSMTVLDRQLIRASGARDIPEILRLVPGMMIGYRRGNQINVNYHGTNVTEARRLQVLVDGRSVYRPGFATVDWAEIPVAIEDIDRIEVFRGPNTAAYGANALMGVINIITRHPRETLGTSLKVTKGTRGVSDWVARQGFNTDNSQTRLTLSGMQDDGFDIYEEPGQEYRDGKRLNRVNLSSAFQIDANNTLEWQLAASETSRQGYYDYSPFLGSGATRLGQFDDLIDEWQPNSDIRGSDYAAQALWKTDLTPDHSLQVLAYAQHTERLSEWRACDSPLAFSPTLKELSDLSPLGARRVSRYLTHNYGVTLREYMERFMYGEYYDYLGDLGEAIQQERLQYVDSEPACFDINQNIRESRYHLEVQDTLRLNEQLRFVSGASYRQDRAKSETYFGGAIDNGIVQVFGNAEYRPHQNWLFQLGGMYEDSELVGDAFSPRLAMHYFLAPLHSIRFVYSEAVRTPDMYENNVNWTYQVKNLSGPVSSPQTYYVTAVGPGNLGPEKMRSREVGYNGTFHQYGLALDLRVFQERITEMDSEPLKITDFYPNNESSAEFEGAEAQIDWRATYADRFRVTYAYVDFEASSELDQRLTARNSGSAAWLHSWPAQIESSVIYYGADQLNERRFERLDLRLAKDFDIGQASQLNLALVVQHRLDDEALTWSENLYDSRNHYYLSAELNF</sequence>
<dbReference type="Gene3D" id="2.170.130.10">
    <property type="entry name" value="TonB-dependent receptor, plug domain"/>
    <property type="match status" value="1"/>
</dbReference>
<evidence type="ECO:0000256" key="2">
    <source>
        <dbReference type="ARBA" id="ARBA00022448"/>
    </source>
</evidence>
<organism evidence="13 14">
    <name type="scientific">Halopseudomonas sabulinigri</name>
    <dbReference type="NCBI Taxonomy" id="472181"/>
    <lineage>
        <taxon>Bacteria</taxon>
        <taxon>Pseudomonadati</taxon>
        <taxon>Pseudomonadota</taxon>
        <taxon>Gammaproteobacteria</taxon>
        <taxon>Pseudomonadales</taxon>
        <taxon>Pseudomonadaceae</taxon>
        <taxon>Halopseudomonas</taxon>
    </lineage>
</organism>
<evidence type="ECO:0000256" key="10">
    <source>
        <dbReference type="SAM" id="SignalP"/>
    </source>
</evidence>
<evidence type="ECO:0000256" key="7">
    <source>
        <dbReference type="ARBA" id="ARBA00023237"/>
    </source>
</evidence>
<keyword evidence="2 8" id="KW-0813">Transport</keyword>
<keyword evidence="7 8" id="KW-0998">Cell outer membrane</keyword>
<dbReference type="Proteomes" id="UP000243413">
    <property type="component" value="Chromosome I"/>
</dbReference>
<comment type="subcellular location">
    <subcellularLocation>
        <location evidence="1 8">Cell outer membrane</location>
        <topology evidence="1 8">Multi-pass membrane protein</topology>
    </subcellularLocation>
</comment>
<dbReference type="Pfam" id="PF00593">
    <property type="entry name" value="TonB_dep_Rec_b-barrel"/>
    <property type="match status" value="1"/>
</dbReference>
<dbReference type="SUPFAM" id="SSF56935">
    <property type="entry name" value="Porins"/>
    <property type="match status" value="1"/>
</dbReference>
<gene>
    <name evidence="13" type="ORF">SAMN05216271_0767</name>
</gene>
<evidence type="ECO:0000256" key="4">
    <source>
        <dbReference type="ARBA" id="ARBA00022692"/>
    </source>
</evidence>
<feature type="signal peptide" evidence="10">
    <location>
        <begin position="1"/>
        <end position="23"/>
    </location>
</feature>
<comment type="similarity">
    <text evidence="8 9">Belongs to the TonB-dependent receptor family.</text>
</comment>
<evidence type="ECO:0000256" key="1">
    <source>
        <dbReference type="ARBA" id="ARBA00004571"/>
    </source>
</evidence>
<feature type="chain" id="PRO_5009255114" evidence="10">
    <location>
        <begin position="24"/>
        <end position="728"/>
    </location>
</feature>
<keyword evidence="5 9" id="KW-0798">TonB box</keyword>
<feature type="domain" description="TonB-dependent receptor plug" evidence="12">
    <location>
        <begin position="48"/>
        <end position="156"/>
    </location>
</feature>
<dbReference type="PANTHER" id="PTHR30069:SF27">
    <property type="entry name" value="BLL4766 PROTEIN"/>
    <property type="match status" value="1"/>
</dbReference>
<evidence type="ECO:0000313" key="14">
    <source>
        <dbReference type="Proteomes" id="UP000243413"/>
    </source>
</evidence>
<evidence type="ECO:0000313" key="13">
    <source>
        <dbReference type="EMBL" id="SDR93286.1"/>
    </source>
</evidence>
<evidence type="ECO:0000259" key="12">
    <source>
        <dbReference type="Pfam" id="PF07715"/>
    </source>
</evidence>
<dbReference type="GO" id="GO:0015344">
    <property type="term" value="F:siderophore uptake transmembrane transporter activity"/>
    <property type="evidence" value="ECO:0007669"/>
    <property type="project" value="TreeGrafter"/>
</dbReference>
<dbReference type="InterPro" id="IPR039426">
    <property type="entry name" value="TonB-dep_rcpt-like"/>
</dbReference>
<dbReference type="AlphaFoldDB" id="A0A1H1N2T3"/>